<gene>
    <name evidence="2" type="ORF">A2119_01485</name>
</gene>
<dbReference type="InterPro" id="IPR000551">
    <property type="entry name" value="MerR-type_HTH_dom"/>
</dbReference>
<dbReference type="GO" id="GO:0006355">
    <property type="term" value="P:regulation of DNA-templated transcription"/>
    <property type="evidence" value="ECO:0007669"/>
    <property type="project" value="InterPro"/>
</dbReference>
<comment type="caution">
    <text evidence="2">The sequence shown here is derived from an EMBL/GenBank/DDBJ whole genome shotgun (WGS) entry which is preliminary data.</text>
</comment>
<dbReference type="SUPFAM" id="SSF46955">
    <property type="entry name" value="Putative DNA-binding domain"/>
    <property type="match status" value="1"/>
</dbReference>
<evidence type="ECO:0000259" key="1">
    <source>
        <dbReference type="PROSITE" id="PS50937"/>
    </source>
</evidence>
<dbReference type="GO" id="GO:0003677">
    <property type="term" value="F:DNA binding"/>
    <property type="evidence" value="ECO:0007669"/>
    <property type="project" value="InterPro"/>
</dbReference>
<sequence length="241" mass="27206">MNREQLTIGKAARYLQVSLDTLRRWDASGKLLAQRSTGGHRYYSLSDLQRFRIDLSVLGEAWAMSEQVPDIPSEYYCERTDRFSTRLDRFKESLLVSENFSLNLASLLVAVVGEIGDNSFVHNTGNWPDVPGVFFAYDISKHIVVLADRGRGILKTLRRVRPTLNNDRDALLVAFTEFVSGRAPENRGNGLKLVREVVETNPFELHFQSGLALAHIPARDGHIKISGTLQNIRGMFAQIKF</sequence>
<organism evidence="2 3">
    <name type="scientific">Candidatus Colwellbacteria bacterium GWA2_46_10</name>
    <dbReference type="NCBI Taxonomy" id="1797684"/>
    <lineage>
        <taxon>Bacteria</taxon>
        <taxon>Candidatus Colwelliibacteriota</taxon>
    </lineage>
</organism>
<dbReference type="AlphaFoldDB" id="A0A1G1YVZ2"/>
<evidence type="ECO:0000313" key="3">
    <source>
        <dbReference type="Proteomes" id="UP000178179"/>
    </source>
</evidence>
<dbReference type="InterPro" id="IPR009061">
    <property type="entry name" value="DNA-bd_dom_put_sf"/>
</dbReference>
<proteinExistence type="predicted"/>
<dbReference type="PROSITE" id="PS50937">
    <property type="entry name" value="HTH_MERR_2"/>
    <property type="match status" value="1"/>
</dbReference>
<dbReference type="SMART" id="SM00422">
    <property type="entry name" value="HTH_MERR"/>
    <property type="match status" value="1"/>
</dbReference>
<dbReference type="Pfam" id="PF13411">
    <property type="entry name" value="MerR_1"/>
    <property type="match status" value="1"/>
</dbReference>
<dbReference type="Proteomes" id="UP000178179">
    <property type="component" value="Unassembled WGS sequence"/>
</dbReference>
<name>A0A1G1YVZ2_9BACT</name>
<reference evidence="2 3" key="1">
    <citation type="journal article" date="2016" name="Nat. Commun.">
        <title>Thousands of microbial genomes shed light on interconnected biogeochemical processes in an aquifer system.</title>
        <authorList>
            <person name="Anantharaman K."/>
            <person name="Brown C.T."/>
            <person name="Hug L.A."/>
            <person name="Sharon I."/>
            <person name="Castelle C.J."/>
            <person name="Probst A.J."/>
            <person name="Thomas B.C."/>
            <person name="Singh A."/>
            <person name="Wilkins M.J."/>
            <person name="Karaoz U."/>
            <person name="Brodie E.L."/>
            <person name="Williams K.H."/>
            <person name="Hubbard S.S."/>
            <person name="Banfield J.F."/>
        </authorList>
    </citation>
    <scope>NUCLEOTIDE SEQUENCE [LARGE SCALE GENOMIC DNA]</scope>
</reference>
<dbReference type="CDD" id="cd04762">
    <property type="entry name" value="HTH_MerR-trunc"/>
    <property type="match status" value="1"/>
</dbReference>
<feature type="domain" description="HTH merR-type" evidence="1">
    <location>
        <begin position="5"/>
        <end position="52"/>
    </location>
</feature>
<evidence type="ECO:0000313" key="2">
    <source>
        <dbReference type="EMBL" id="OGY56561.1"/>
    </source>
</evidence>
<dbReference type="Gene3D" id="1.10.1660.10">
    <property type="match status" value="1"/>
</dbReference>
<protein>
    <recommendedName>
        <fullName evidence="1">HTH merR-type domain-containing protein</fullName>
    </recommendedName>
</protein>
<accession>A0A1G1YVZ2</accession>
<dbReference type="EMBL" id="MHIS01000013">
    <property type="protein sequence ID" value="OGY56561.1"/>
    <property type="molecule type" value="Genomic_DNA"/>
</dbReference>